<feature type="compositionally biased region" description="Low complexity" evidence="1">
    <location>
        <begin position="12"/>
        <end position="23"/>
    </location>
</feature>
<keyword evidence="3" id="KW-1185">Reference proteome</keyword>
<protein>
    <submittedName>
        <fullName evidence="2">Uncharacterized protein</fullName>
    </submittedName>
</protein>
<dbReference type="Proteomes" id="UP000008021">
    <property type="component" value="Chromosome 9"/>
</dbReference>
<evidence type="ECO:0000313" key="3">
    <source>
        <dbReference type="Proteomes" id="UP000008021"/>
    </source>
</evidence>
<organism evidence="2">
    <name type="scientific">Oryza meridionalis</name>
    <dbReference type="NCBI Taxonomy" id="40149"/>
    <lineage>
        <taxon>Eukaryota</taxon>
        <taxon>Viridiplantae</taxon>
        <taxon>Streptophyta</taxon>
        <taxon>Embryophyta</taxon>
        <taxon>Tracheophyta</taxon>
        <taxon>Spermatophyta</taxon>
        <taxon>Magnoliopsida</taxon>
        <taxon>Liliopsida</taxon>
        <taxon>Poales</taxon>
        <taxon>Poaceae</taxon>
        <taxon>BOP clade</taxon>
        <taxon>Oryzoideae</taxon>
        <taxon>Oryzeae</taxon>
        <taxon>Oryzinae</taxon>
        <taxon>Oryza</taxon>
    </lineage>
</organism>
<sequence>MEEGDAWGGSLAEPPALPAAGAPAPIPADVRRGGKRQKGEKGRRMKRREDNMWVPHASGSHPYFL</sequence>
<dbReference type="AlphaFoldDB" id="A0A0E0ETL3"/>
<dbReference type="HOGENOM" id="CLU_2853600_0_0_1"/>
<feature type="compositionally biased region" description="Basic and acidic residues" evidence="1">
    <location>
        <begin position="29"/>
        <end position="51"/>
    </location>
</feature>
<proteinExistence type="predicted"/>
<dbReference type="Gramene" id="OMERI09G11660.1">
    <property type="protein sequence ID" value="OMERI09G11660.1"/>
    <property type="gene ID" value="OMERI09G11660"/>
</dbReference>
<feature type="region of interest" description="Disordered" evidence="1">
    <location>
        <begin position="1"/>
        <end position="65"/>
    </location>
</feature>
<name>A0A0E0ETL3_9ORYZ</name>
<accession>A0A0E0ETL3</accession>
<evidence type="ECO:0000256" key="1">
    <source>
        <dbReference type="SAM" id="MobiDB-lite"/>
    </source>
</evidence>
<reference evidence="2" key="2">
    <citation type="submission" date="2018-05" db="EMBL/GenBank/DDBJ databases">
        <title>OmerRS3 (Oryza meridionalis Reference Sequence Version 3).</title>
        <authorList>
            <person name="Zhang J."/>
            <person name="Kudrna D."/>
            <person name="Lee S."/>
            <person name="Talag J."/>
            <person name="Welchert J."/>
            <person name="Wing R.A."/>
        </authorList>
    </citation>
    <scope>NUCLEOTIDE SEQUENCE [LARGE SCALE GENOMIC DNA]</scope>
    <source>
        <strain evidence="2">cv. OR44</strain>
    </source>
</reference>
<evidence type="ECO:0000313" key="2">
    <source>
        <dbReference type="EnsemblPlants" id="OMERI09G11660.1"/>
    </source>
</evidence>
<reference evidence="2" key="1">
    <citation type="submission" date="2015-04" db="UniProtKB">
        <authorList>
            <consortium name="EnsemblPlants"/>
        </authorList>
    </citation>
    <scope>IDENTIFICATION</scope>
</reference>
<dbReference type="EnsemblPlants" id="OMERI09G11660.1">
    <property type="protein sequence ID" value="OMERI09G11660.1"/>
    <property type="gene ID" value="OMERI09G11660"/>
</dbReference>